<dbReference type="GO" id="GO:0000272">
    <property type="term" value="P:polysaccharide catabolic process"/>
    <property type="evidence" value="ECO:0007669"/>
    <property type="project" value="UniProtKB-KW"/>
</dbReference>
<protein>
    <recommendedName>
        <fullName evidence="3">chitinase</fullName>
        <ecNumber evidence="3">3.2.1.14</ecNumber>
    </recommendedName>
</protein>
<feature type="disulfide bond" evidence="10">
    <location>
        <begin position="81"/>
        <end position="95"/>
    </location>
</feature>
<evidence type="ECO:0000256" key="1">
    <source>
        <dbReference type="ARBA" id="ARBA00000822"/>
    </source>
</evidence>
<reference evidence="14 15" key="1">
    <citation type="journal article" date="2020" name="Microbiol. Resour. Announc.">
        <title>Draft Genome Sequence of a Cladosporium Species Isolated from the Mesophotic Ascidian Didemnum maculosum.</title>
        <authorList>
            <person name="Gioti A."/>
            <person name="Siaperas R."/>
            <person name="Nikolaivits E."/>
            <person name="Le Goff G."/>
            <person name="Ouazzani J."/>
            <person name="Kotoulas G."/>
            <person name="Topakas E."/>
        </authorList>
    </citation>
    <scope>NUCLEOTIDE SEQUENCE [LARGE SCALE GENOMIC DNA]</scope>
    <source>
        <strain evidence="14 15">TM138-S3</strain>
    </source>
</reference>
<evidence type="ECO:0000256" key="9">
    <source>
        <dbReference type="ARBA" id="ARBA00023326"/>
    </source>
</evidence>
<dbReference type="InterPro" id="IPR011583">
    <property type="entry name" value="Chitinase_II/V-like_cat"/>
</dbReference>
<dbReference type="PANTHER" id="PTHR11177">
    <property type="entry name" value="CHITINASE"/>
    <property type="match status" value="1"/>
</dbReference>
<dbReference type="SUPFAM" id="SSF57016">
    <property type="entry name" value="Plant lectins/antimicrobial peptides"/>
    <property type="match status" value="1"/>
</dbReference>
<dbReference type="InterPro" id="IPR018371">
    <property type="entry name" value="Chitin-binding_1_CS"/>
</dbReference>
<dbReference type="InterPro" id="IPR001223">
    <property type="entry name" value="Glyco_hydro18_cat"/>
</dbReference>
<dbReference type="InterPro" id="IPR050314">
    <property type="entry name" value="Glycosyl_Hydrlase_18"/>
</dbReference>
<dbReference type="SMART" id="SM00270">
    <property type="entry name" value="ChtBD1"/>
    <property type="match status" value="2"/>
</dbReference>
<dbReference type="Gene3D" id="3.20.20.80">
    <property type="entry name" value="Glycosidases"/>
    <property type="match status" value="1"/>
</dbReference>
<dbReference type="GO" id="GO:0008843">
    <property type="term" value="F:endochitinase activity"/>
    <property type="evidence" value="ECO:0007669"/>
    <property type="project" value="UniProtKB-EC"/>
</dbReference>
<feature type="disulfide bond" evidence="10">
    <location>
        <begin position="125"/>
        <end position="139"/>
    </location>
</feature>
<dbReference type="GO" id="GO:0008061">
    <property type="term" value="F:chitin binding"/>
    <property type="evidence" value="ECO:0007669"/>
    <property type="project" value="UniProtKB-UniRule"/>
</dbReference>
<dbReference type="Proteomes" id="UP000803884">
    <property type="component" value="Unassembled WGS sequence"/>
</dbReference>
<dbReference type="PROSITE" id="PS01095">
    <property type="entry name" value="GH18_1"/>
    <property type="match status" value="1"/>
</dbReference>
<feature type="disulfide bond" evidence="10">
    <location>
        <begin position="120"/>
        <end position="132"/>
    </location>
</feature>
<keyword evidence="5 11" id="KW-0378">Hydrolase</keyword>
<dbReference type="InterPro" id="IPR017853">
    <property type="entry name" value="GH"/>
</dbReference>
<dbReference type="InterPro" id="IPR029070">
    <property type="entry name" value="Chitinase_insertion_sf"/>
</dbReference>
<feature type="domain" description="Chitin-binding type-1" evidence="12">
    <location>
        <begin position="67"/>
        <end position="105"/>
    </location>
</feature>
<dbReference type="AlphaFoldDB" id="A0AB34KX69"/>
<keyword evidence="15" id="KW-1185">Reference proteome</keyword>
<dbReference type="Gene3D" id="3.30.60.10">
    <property type="entry name" value="Endochitinase-like"/>
    <property type="match status" value="2"/>
</dbReference>
<dbReference type="SMART" id="SM00636">
    <property type="entry name" value="Glyco_18"/>
    <property type="match status" value="1"/>
</dbReference>
<evidence type="ECO:0000313" key="15">
    <source>
        <dbReference type="Proteomes" id="UP000803884"/>
    </source>
</evidence>
<dbReference type="Gene3D" id="3.10.50.10">
    <property type="match status" value="1"/>
</dbReference>
<dbReference type="EMBL" id="JAAQHG020000005">
    <property type="protein sequence ID" value="KAL1589378.1"/>
    <property type="molecule type" value="Genomic_DNA"/>
</dbReference>
<dbReference type="InterPro" id="IPR001579">
    <property type="entry name" value="Glyco_hydro_18_chit_AS"/>
</dbReference>
<dbReference type="GeneID" id="96003617"/>
<dbReference type="InterPro" id="IPR036861">
    <property type="entry name" value="Endochitinase-like_sf"/>
</dbReference>
<keyword evidence="4 10" id="KW-0147">Chitin-binding</keyword>
<evidence type="ECO:0000256" key="3">
    <source>
        <dbReference type="ARBA" id="ARBA00012729"/>
    </source>
</evidence>
<feature type="domain" description="GH18" evidence="13">
    <location>
        <begin position="165"/>
        <end position="528"/>
    </location>
</feature>
<dbReference type="PANTHER" id="PTHR11177:SF397">
    <property type="entry name" value="CHITINASE"/>
    <property type="match status" value="1"/>
</dbReference>
<evidence type="ECO:0000256" key="10">
    <source>
        <dbReference type="PROSITE-ProRule" id="PRU00261"/>
    </source>
</evidence>
<name>A0AB34KX69_9PEZI</name>
<dbReference type="EC" id="3.2.1.14" evidence="3"/>
<keyword evidence="8 11" id="KW-0326">Glycosidase</keyword>
<comment type="caution">
    <text evidence="14">The sequence shown here is derived from an EMBL/GenBank/DDBJ whole genome shotgun (WGS) entry which is preliminary data.</text>
</comment>
<feature type="domain" description="Chitin-binding type-1" evidence="12">
    <location>
        <begin position="106"/>
        <end position="149"/>
    </location>
</feature>
<keyword evidence="7" id="KW-0119">Carbohydrate metabolism</keyword>
<dbReference type="PROSITE" id="PS51910">
    <property type="entry name" value="GH18_2"/>
    <property type="match status" value="1"/>
</dbReference>
<dbReference type="SUPFAM" id="SSF54556">
    <property type="entry name" value="Chitinase insertion domain"/>
    <property type="match status" value="1"/>
</dbReference>
<dbReference type="Pfam" id="PF00704">
    <property type="entry name" value="Glyco_hydro_18"/>
    <property type="match status" value="1"/>
</dbReference>
<dbReference type="PROSITE" id="PS00026">
    <property type="entry name" value="CHIT_BIND_I_1"/>
    <property type="match status" value="1"/>
</dbReference>
<proteinExistence type="inferred from homology"/>
<dbReference type="SUPFAM" id="SSF51445">
    <property type="entry name" value="(Trans)glycosidases"/>
    <property type="match status" value="1"/>
</dbReference>
<dbReference type="PROSITE" id="PS50941">
    <property type="entry name" value="CHIT_BIND_I_2"/>
    <property type="match status" value="2"/>
</dbReference>
<gene>
    <name evidence="14" type="ORF">WHR41_02173</name>
</gene>
<comment type="catalytic activity">
    <reaction evidence="1">
        <text>Random endo-hydrolysis of N-acetyl-beta-D-glucosaminide (1-&gt;4)-beta-linkages in chitin and chitodextrins.</text>
        <dbReference type="EC" id="3.2.1.14"/>
    </reaction>
</comment>
<evidence type="ECO:0000256" key="4">
    <source>
        <dbReference type="ARBA" id="ARBA00022669"/>
    </source>
</evidence>
<feature type="disulfide bond" evidence="10">
    <location>
        <begin position="99"/>
        <end position="103"/>
    </location>
</feature>
<evidence type="ECO:0000256" key="6">
    <source>
        <dbReference type="ARBA" id="ARBA00023024"/>
    </source>
</evidence>
<comment type="caution">
    <text evidence="10">Lacks conserved residue(s) required for the propagation of feature annotation.</text>
</comment>
<dbReference type="InterPro" id="IPR001002">
    <property type="entry name" value="Chitin-bd_1"/>
</dbReference>
<comment type="similarity">
    <text evidence="2">Belongs to the glycosyl hydrolase 18 family. Chitinase class V subfamily.</text>
</comment>
<evidence type="ECO:0000259" key="12">
    <source>
        <dbReference type="PROSITE" id="PS50941"/>
    </source>
</evidence>
<sequence length="1128" mass="124219">MPPRQLFLMAKWLTGIVLFTAVVILLHGTSRPITSINAKGSQNQQLSVQTNKYQPESFNELLFPRDDSTCGPKKPCSNHACCGPEGFCGFGPSYCGKGCTSNCDAHAECGEFAQQPNDTCPLNICCSEFGFCGTSEDFCTGKCQSNCVLAPKPPQEFSRLSILENRVIGYYESWSARKECHKVAPTNLPLDALTHVNFAFAYIDPTSYEIVTMDSSTPSSLFQDTVDIKIIKPDIEVWLSIGGWTFSDNDTITQPIFGNIASTASRRKRFAENLVAFLRDHGFDGVDIDWEYPGAPDRGGRPEDTDNFVKLIQAIRKAFDKSGSRLGLTFTAPSSYWYLRWFDLASLVAHVDWINLMTYDLHGIWDSDNSIGSQVQAHTNLTEIKSAVELFWRAKIPPSKLVLGFGFYGRSFTLSNPSCTEPGCPFSGALDPGPCTDEGGILGFYEIEEILKQAKGQGKSGGIDIIHDKASAVKYFVFDHDQWVSYDDKDTFKQKVEWANDIGFGGAMIWASDLDDDTYTAHSALLGRDVRPTPELPLQEEIVVAPQAVITQLSSFNGQNCFAYQDDCVDLDDNSAVQAACGDGYTPIGWDDAKCGKKNCHCGKPICCPINEAPKGCIWRGQKTGKGTGTDCNAQCDKGEINVQAILSSWGGGYLNDGDTNKCGRGAKAFCCPVPSVNLTLGGCQWSACRADCPDGKHSVLEKLDDCNIGQQKFCCNSPVPGYPPVLSDCYWNNGEGGLDCANAVCNPKELEVDRAVFGGSKNGGCSWGRQKAACCILNRAPPPPLFCHRERRPAFPAEIEVFERPNNVRLDTNIMLSNGRLLTIITANYPAIRDLFTAPNSSQVSRQLFRLISAYCTGSGLLVQQLPSIFTNLVGLHTEHPLDKQIGELFVEAMASGRLRNKLSLLGPISHILFERWHEVIPALGTKPAIGGSNGPRPGTINDRFFFAFGGDGYLRPFLATDAILNGAKGKLMELASPRAIKKITQLARAAVASDTTAAAEELLGEIKIGPTLFEYFNNDHFAERLNMVLEEVYTQLEHVEEVLGISNISQWWFNFIEDYLAQIEEHAQWWFGEAIAAAILPYQEAADRGRNLATRQQVEAVLQAWDQLPKLTFPPRNWWTADKRRV</sequence>
<evidence type="ECO:0000256" key="2">
    <source>
        <dbReference type="ARBA" id="ARBA00008682"/>
    </source>
</evidence>
<feature type="disulfide bond" evidence="10">
    <location>
        <begin position="143"/>
        <end position="147"/>
    </location>
</feature>
<evidence type="ECO:0000256" key="5">
    <source>
        <dbReference type="ARBA" id="ARBA00022801"/>
    </source>
</evidence>
<dbReference type="RefSeq" id="XP_069232483.1">
    <property type="nucleotide sequence ID" value="XM_069370779.1"/>
</dbReference>
<accession>A0AB34KX69</accession>
<dbReference type="GO" id="GO:0006032">
    <property type="term" value="P:chitin catabolic process"/>
    <property type="evidence" value="ECO:0007669"/>
    <property type="project" value="UniProtKB-KW"/>
</dbReference>
<keyword evidence="9" id="KW-0624">Polysaccharide degradation</keyword>
<keyword evidence="6" id="KW-0146">Chitin degradation</keyword>
<evidence type="ECO:0000256" key="7">
    <source>
        <dbReference type="ARBA" id="ARBA00023277"/>
    </source>
</evidence>
<dbReference type="Pfam" id="PF00187">
    <property type="entry name" value="Chitin_bind_1"/>
    <property type="match status" value="1"/>
</dbReference>
<organism evidence="14 15">
    <name type="scientific">Cladosporium halotolerans</name>
    <dbReference type="NCBI Taxonomy" id="1052096"/>
    <lineage>
        <taxon>Eukaryota</taxon>
        <taxon>Fungi</taxon>
        <taxon>Dikarya</taxon>
        <taxon>Ascomycota</taxon>
        <taxon>Pezizomycotina</taxon>
        <taxon>Dothideomycetes</taxon>
        <taxon>Dothideomycetidae</taxon>
        <taxon>Cladosporiales</taxon>
        <taxon>Cladosporiaceae</taxon>
        <taxon>Cladosporium</taxon>
    </lineage>
</organism>
<dbReference type="CDD" id="cd00035">
    <property type="entry name" value="ChtBD1"/>
    <property type="match status" value="1"/>
</dbReference>
<evidence type="ECO:0000256" key="8">
    <source>
        <dbReference type="ARBA" id="ARBA00023295"/>
    </source>
</evidence>
<evidence type="ECO:0000259" key="13">
    <source>
        <dbReference type="PROSITE" id="PS51910"/>
    </source>
</evidence>
<keyword evidence="10" id="KW-1015">Disulfide bond</keyword>
<evidence type="ECO:0000256" key="11">
    <source>
        <dbReference type="RuleBase" id="RU000489"/>
    </source>
</evidence>
<evidence type="ECO:0000313" key="14">
    <source>
        <dbReference type="EMBL" id="KAL1589378.1"/>
    </source>
</evidence>
<feature type="disulfide bond" evidence="10">
    <location>
        <begin position="76"/>
        <end position="88"/>
    </location>
</feature>